<gene>
    <name evidence="1" type="ordered locus">BBR47_27970</name>
</gene>
<accession>C0ZDB5</accession>
<sequence>MNKLAQGTISRGRSHLSFYKSVMAVYFYPKAGSAT</sequence>
<keyword evidence="2" id="KW-1185">Reference proteome</keyword>
<evidence type="ECO:0000313" key="2">
    <source>
        <dbReference type="Proteomes" id="UP000001877"/>
    </source>
</evidence>
<dbReference type="KEGG" id="bbe:BBR47_27970"/>
<protein>
    <submittedName>
        <fullName evidence="1">Uncharacterized protein</fullName>
    </submittedName>
</protein>
<organism evidence="1 2">
    <name type="scientific">Brevibacillus brevis (strain 47 / JCM 6285 / NBRC 100599)</name>
    <dbReference type="NCBI Taxonomy" id="358681"/>
    <lineage>
        <taxon>Bacteria</taxon>
        <taxon>Bacillati</taxon>
        <taxon>Bacillota</taxon>
        <taxon>Bacilli</taxon>
        <taxon>Bacillales</taxon>
        <taxon>Paenibacillaceae</taxon>
        <taxon>Brevibacillus</taxon>
    </lineage>
</organism>
<reference evidence="1 2" key="1">
    <citation type="submission" date="2005-03" db="EMBL/GenBank/DDBJ databases">
        <title>Brevibacillus brevis strain 47, complete genome.</title>
        <authorList>
            <person name="Hosoyama A."/>
            <person name="Yamada R."/>
            <person name="Hongo Y."/>
            <person name="Terui Y."/>
            <person name="Ankai A."/>
            <person name="Masuyama W."/>
            <person name="Sekiguchi M."/>
            <person name="Takeda T."/>
            <person name="Asano K."/>
            <person name="Ohji S."/>
            <person name="Ichikawa N."/>
            <person name="Narita S."/>
            <person name="Aoki N."/>
            <person name="Miura H."/>
            <person name="Matsushita S."/>
            <person name="Sekigawa T."/>
            <person name="Yamagata H."/>
            <person name="Yoshikawa H."/>
            <person name="Udaka S."/>
            <person name="Tanikawa S."/>
            <person name="Fujita N."/>
        </authorList>
    </citation>
    <scope>NUCLEOTIDE SEQUENCE [LARGE SCALE GENOMIC DNA]</scope>
    <source>
        <strain evidence="2">47 / JCM 6285 / NBRC 100599</strain>
    </source>
</reference>
<dbReference type="Proteomes" id="UP000001877">
    <property type="component" value="Chromosome"/>
</dbReference>
<dbReference type="AlphaFoldDB" id="C0ZDB5"/>
<dbReference type="EMBL" id="AP008955">
    <property type="protein sequence ID" value="BAH43774.1"/>
    <property type="molecule type" value="Genomic_DNA"/>
</dbReference>
<name>C0ZDB5_BREBN</name>
<dbReference type="HOGENOM" id="CLU_3363693_0_0_9"/>
<proteinExistence type="predicted"/>
<evidence type="ECO:0000313" key="1">
    <source>
        <dbReference type="EMBL" id="BAH43774.1"/>
    </source>
</evidence>